<dbReference type="InterPro" id="IPR007740">
    <property type="entry name" value="Ribosomal_mL49"/>
</dbReference>
<feature type="compositionally biased region" description="Polar residues" evidence="7">
    <location>
        <begin position="45"/>
        <end position="62"/>
    </location>
</feature>
<dbReference type="PANTHER" id="PTHR13477:SF0">
    <property type="entry name" value="LARGE RIBOSOMAL SUBUNIT PROTEIN ML49"/>
    <property type="match status" value="1"/>
</dbReference>
<comment type="similarity">
    <text evidence="2">Belongs to the mitochondrion-specific ribosomal protein mL49 family.</text>
</comment>
<evidence type="ECO:0000256" key="2">
    <source>
        <dbReference type="ARBA" id="ARBA00005677"/>
    </source>
</evidence>
<keyword evidence="5" id="KW-0687">Ribonucleoprotein</keyword>
<evidence type="ECO:0000256" key="7">
    <source>
        <dbReference type="SAM" id="MobiDB-lite"/>
    </source>
</evidence>
<proteinExistence type="inferred from homology"/>
<evidence type="ECO:0000256" key="3">
    <source>
        <dbReference type="ARBA" id="ARBA00022980"/>
    </source>
</evidence>
<evidence type="ECO:0000256" key="1">
    <source>
        <dbReference type="ARBA" id="ARBA00004173"/>
    </source>
</evidence>
<evidence type="ECO:0000256" key="6">
    <source>
        <dbReference type="ARBA" id="ARBA00035191"/>
    </source>
</evidence>
<gene>
    <name evidence="8" type="ORF">QBC38DRAFT_480878</name>
</gene>
<dbReference type="Pfam" id="PF05046">
    <property type="entry name" value="Img2"/>
    <property type="match status" value="1"/>
</dbReference>
<comment type="caution">
    <text evidence="8">The sequence shown here is derived from an EMBL/GenBank/DDBJ whole genome shotgun (WGS) entry which is preliminary data.</text>
</comment>
<evidence type="ECO:0000256" key="5">
    <source>
        <dbReference type="ARBA" id="ARBA00023274"/>
    </source>
</evidence>
<keyword evidence="4" id="KW-0496">Mitochondrion</keyword>
<keyword evidence="3 8" id="KW-0689">Ribosomal protein</keyword>
<keyword evidence="9" id="KW-1185">Reference proteome</keyword>
<evidence type="ECO:0000256" key="4">
    <source>
        <dbReference type="ARBA" id="ARBA00023128"/>
    </source>
</evidence>
<protein>
    <recommendedName>
        <fullName evidence="6">Large ribosomal subunit protein mL49</fullName>
    </recommendedName>
</protein>
<accession>A0AAN7BMT2</accession>
<sequence>MLRPSTLLRAAVAPTRYFFQAPNWTPVLSRRFLTTETPASPEAPNATTSQTKPQTPRNFTIGRTPSENYAIYQLAKRGGNKLLTVVKKVEGDKLSFKQSLAKGLGINVTDVIVNNLTGHIVVAGHRKSQIEEWLKKEGL</sequence>
<dbReference type="PANTHER" id="PTHR13477">
    <property type="entry name" value="MITOCHONDRIAL 39S RIBOSOMAL PROTEIN L49"/>
    <property type="match status" value="1"/>
</dbReference>
<organism evidence="8 9">
    <name type="scientific">Podospora fimiseda</name>
    <dbReference type="NCBI Taxonomy" id="252190"/>
    <lineage>
        <taxon>Eukaryota</taxon>
        <taxon>Fungi</taxon>
        <taxon>Dikarya</taxon>
        <taxon>Ascomycota</taxon>
        <taxon>Pezizomycotina</taxon>
        <taxon>Sordariomycetes</taxon>
        <taxon>Sordariomycetidae</taxon>
        <taxon>Sordariales</taxon>
        <taxon>Podosporaceae</taxon>
        <taxon>Podospora</taxon>
    </lineage>
</organism>
<reference evidence="8" key="1">
    <citation type="journal article" date="2023" name="Mol. Phylogenet. Evol.">
        <title>Genome-scale phylogeny and comparative genomics of the fungal order Sordariales.</title>
        <authorList>
            <person name="Hensen N."/>
            <person name="Bonometti L."/>
            <person name="Westerberg I."/>
            <person name="Brannstrom I.O."/>
            <person name="Guillou S."/>
            <person name="Cros-Aarteil S."/>
            <person name="Calhoun S."/>
            <person name="Haridas S."/>
            <person name="Kuo A."/>
            <person name="Mondo S."/>
            <person name="Pangilinan J."/>
            <person name="Riley R."/>
            <person name="LaButti K."/>
            <person name="Andreopoulos B."/>
            <person name="Lipzen A."/>
            <person name="Chen C."/>
            <person name="Yan M."/>
            <person name="Daum C."/>
            <person name="Ng V."/>
            <person name="Clum A."/>
            <person name="Steindorff A."/>
            <person name="Ohm R.A."/>
            <person name="Martin F."/>
            <person name="Silar P."/>
            <person name="Natvig D.O."/>
            <person name="Lalanne C."/>
            <person name="Gautier V."/>
            <person name="Ament-Velasquez S.L."/>
            <person name="Kruys A."/>
            <person name="Hutchinson M.I."/>
            <person name="Powell A.J."/>
            <person name="Barry K."/>
            <person name="Miller A.N."/>
            <person name="Grigoriev I.V."/>
            <person name="Debuchy R."/>
            <person name="Gladieux P."/>
            <person name="Hiltunen Thoren M."/>
            <person name="Johannesson H."/>
        </authorList>
    </citation>
    <scope>NUCLEOTIDE SEQUENCE</scope>
    <source>
        <strain evidence="8">CBS 990.96</strain>
    </source>
</reference>
<evidence type="ECO:0000313" key="8">
    <source>
        <dbReference type="EMBL" id="KAK4226290.1"/>
    </source>
</evidence>
<dbReference type="GO" id="GO:0005762">
    <property type="term" value="C:mitochondrial large ribosomal subunit"/>
    <property type="evidence" value="ECO:0007669"/>
    <property type="project" value="TreeGrafter"/>
</dbReference>
<dbReference type="EMBL" id="MU865350">
    <property type="protein sequence ID" value="KAK4226290.1"/>
    <property type="molecule type" value="Genomic_DNA"/>
</dbReference>
<comment type="subcellular location">
    <subcellularLocation>
        <location evidence="1">Mitochondrion</location>
    </subcellularLocation>
</comment>
<evidence type="ECO:0000313" key="9">
    <source>
        <dbReference type="Proteomes" id="UP001301958"/>
    </source>
</evidence>
<dbReference type="AlphaFoldDB" id="A0AAN7BMT2"/>
<dbReference type="GO" id="GO:0006412">
    <property type="term" value="P:translation"/>
    <property type="evidence" value="ECO:0007669"/>
    <property type="project" value="InterPro"/>
</dbReference>
<feature type="region of interest" description="Disordered" evidence="7">
    <location>
        <begin position="36"/>
        <end position="62"/>
    </location>
</feature>
<dbReference type="Proteomes" id="UP001301958">
    <property type="component" value="Unassembled WGS sequence"/>
</dbReference>
<reference evidence="8" key="2">
    <citation type="submission" date="2023-05" db="EMBL/GenBank/DDBJ databases">
        <authorList>
            <consortium name="Lawrence Berkeley National Laboratory"/>
            <person name="Steindorff A."/>
            <person name="Hensen N."/>
            <person name="Bonometti L."/>
            <person name="Westerberg I."/>
            <person name="Brannstrom I.O."/>
            <person name="Guillou S."/>
            <person name="Cros-Aarteil S."/>
            <person name="Calhoun S."/>
            <person name="Haridas S."/>
            <person name="Kuo A."/>
            <person name="Mondo S."/>
            <person name="Pangilinan J."/>
            <person name="Riley R."/>
            <person name="Labutti K."/>
            <person name="Andreopoulos B."/>
            <person name="Lipzen A."/>
            <person name="Chen C."/>
            <person name="Yanf M."/>
            <person name="Daum C."/>
            <person name="Ng V."/>
            <person name="Clum A."/>
            <person name="Ohm R."/>
            <person name="Martin F."/>
            <person name="Silar P."/>
            <person name="Natvig D."/>
            <person name="Lalanne C."/>
            <person name="Gautier V."/>
            <person name="Ament-Velasquez S.L."/>
            <person name="Kruys A."/>
            <person name="Hutchinson M.I."/>
            <person name="Powell A.J."/>
            <person name="Barry K."/>
            <person name="Miller A.N."/>
            <person name="Grigoriev I.V."/>
            <person name="Debuchy R."/>
            <person name="Gladieux P."/>
            <person name="Thoren M.H."/>
            <person name="Johannesson H."/>
        </authorList>
    </citation>
    <scope>NUCLEOTIDE SEQUENCE</scope>
    <source>
        <strain evidence="8">CBS 990.96</strain>
    </source>
</reference>
<name>A0AAN7BMT2_9PEZI</name>
<dbReference type="GO" id="GO:0003735">
    <property type="term" value="F:structural constituent of ribosome"/>
    <property type="evidence" value="ECO:0007669"/>
    <property type="project" value="InterPro"/>
</dbReference>
<dbReference type="Gene3D" id="3.30.780.10">
    <property type="entry name" value="SUI1-like domain"/>
    <property type="match status" value="1"/>
</dbReference>